<proteinExistence type="predicted"/>
<gene>
    <name evidence="1" type="ORF">LPTSP4_36940</name>
</gene>
<protein>
    <submittedName>
        <fullName evidence="1">Uncharacterized protein</fullName>
    </submittedName>
</protein>
<dbReference type="AlphaFoldDB" id="A0A2P2E5K1"/>
<dbReference type="Proteomes" id="UP000245133">
    <property type="component" value="Unassembled WGS sequence"/>
</dbReference>
<dbReference type="RefSeq" id="WP_108978550.1">
    <property type="nucleotide sequence ID" value="NZ_BFBB01000021.1"/>
</dbReference>
<evidence type="ECO:0000313" key="2">
    <source>
        <dbReference type="Proteomes" id="UP000245133"/>
    </source>
</evidence>
<name>A0A2P2E5K1_9LEPT</name>
<accession>A0A2P2E5K1</accession>
<reference evidence="1 2" key="1">
    <citation type="submission" date="2018-02" db="EMBL/GenBank/DDBJ databases">
        <title>Novel Leptospira species isolated from soil and water in Japan.</title>
        <authorList>
            <person name="Nakao R."/>
            <person name="Masuzawa T."/>
        </authorList>
    </citation>
    <scope>NUCLEOTIDE SEQUENCE [LARGE SCALE GENOMIC DNA]</scope>
    <source>
        <strain evidence="1 2">YH101</strain>
    </source>
</reference>
<evidence type="ECO:0000313" key="1">
    <source>
        <dbReference type="EMBL" id="GBF52155.1"/>
    </source>
</evidence>
<organism evidence="1 2">
    <name type="scientific">Leptospira ryugenii</name>
    <dbReference type="NCBI Taxonomy" id="1917863"/>
    <lineage>
        <taxon>Bacteria</taxon>
        <taxon>Pseudomonadati</taxon>
        <taxon>Spirochaetota</taxon>
        <taxon>Spirochaetia</taxon>
        <taxon>Leptospirales</taxon>
        <taxon>Leptospiraceae</taxon>
        <taxon>Leptospira</taxon>
    </lineage>
</organism>
<sequence length="194" mass="21226">MKGIILTFFFSILILQCSKSEEQKVKERQGNGFLLATIYSTIVNAPPSCDYFILTENKVDVTYTNNLKTPTTLVCNGKKTDSNGGTSNVFGYIGIKIKQAGNFKVETNVKSTDSYGVTLSISKKTGSTFSTLLETAASGGFNKVSIQKDTKEIQFFENDELSVQFYTTPSTTNSTCSGPKCDYTPTGQVKFTLK</sequence>
<dbReference type="EMBL" id="BFBB01000021">
    <property type="protein sequence ID" value="GBF52155.1"/>
    <property type="molecule type" value="Genomic_DNA"/>
</dbReference>
<comment type="caution">
    <text evidence="1">The sequence shown here is derived from an EMBL/GenBank/DDBJ whole genome shotgun (WGS) entry which is preliminary data.</text>
</comment>
<keyword evidence="2" id="KW-1185">Reference proteome</keyword>